<proteinExistence type="predicted"/>
<dbReference type="Proteomes" id="UP000605361">
    <property type="component" value="Unassembled WGS sequence"/>
</dbReference>
<feature type="domain" description="DNA-binding phage zinc finger" evidence="1">
    <location>
        <begin position="48"/>
        <end position="95"/>
    </location>
</feature>
<sequence length="118" mass="13043">MTTMDAWPPPLNVALYDIRNDLSRQTPERLALVAGLGARAAYFANHPEPRVLDFTCPKCKANPGRSCTSRQKDRAVPHMAREDRYARAFHKRQRDAVTADEAVYDAVCAAATANATTP</sequence>
<organism evidence="2 3">
    <name type="scientific">Nonomuraea cypriaca</name>
    <dbReference type="NCBI Taxonomy" id="1187855"/>
    <lineage>
        <taxon>Bacteria</taxon>
        <taxon>Bacillati</taxon>
        <taxon>Actinomycetota</taxon>
        <taxon>Actinomycetes</taxon>
        <taxon>Streptosporangiales</taxon>
        <taxon>Streptosporangiaceae</taxon>
        <taxon>Nonomuraea</taxon>
    </lineage>
</organism>
<evidence type="ECO:0000313" key="2">
    <source>
        <dbReference type="EMBL" id="MBF8187312.1"/>
    </source>
</evidence>
<dbReference type="AlphaFoldDB" id="A0A931EZA0"/>
<evidence type="ECO:0000259" key="1">
    <source>
        <dbReference type="Pfam" id="PF24623"/>
    </source>
</evidence>
<evidence type="ECO:0000313" key="3">
    <source>
        <dbReference type="Proteomes" id="UP000605361"/>
    </source>
</evidence>
<dbReference type="InterPro" id="IPR056911">
    <property type="entry name" value="Phage_Znf_bind_put"/>
</dbReference>
<dbReference type="EMBL" id="JADOGI010000043">
    <property type="protein sequence ID" value="MBF8187312.1"/>
    <property type="molecule type" value="Genomic_DNA"/>
</dbReference>
<name>A0A931EZA0_9ACTN</name>
<comment type="caution">
    <text evidence="2">The sequence shown here is derived from an EMBL/GenBank/DDBJ whole genome shotgun (WGS) entry which is preliminary data.</text>
</comment>
<dbReference type="Pfam" id="PF24623">
    <property type="entry name" value="Phage_zn_bind_8"/>
    <property type="match status" value="1"/>
</dbReference>
<dbReference type="RefSeq" id="WP_195896278.1">
    <property type="nucleotide sequence ID" value="NZ_JADOGI010000043.1"/>
</dbReference>
<gene>
    <name evidence="2" type="ORF">ITP53_16545</name>
</gene>
<accession>A0A931EZA0</accession>
<protein>
    <recommendedName>
        <fullName evidence="1">DNA-binding phage zinc finger domain-containing protein</fullName>
    </recommendedName>
</protein>
<keyword evidence="3" id="KW-1185">Reference proteome</keyword>
<reference evidence="2" key="1">
    <citation type="submission" date="2020-11" db="EMBL/GenBank/DDBJ databases">
        <title>Whole-genome analyses of Nonomuraea sp. K274.</title>
        <authorList>
            <person name="Veyisoglu A."/>
        </authorList>
    </citation>
    <scope>NUCLEOTIDE SEQUENCE</scope>
    <source>
        <strain evidence="2">K274</strain>
    </source>
</reference>